<dbReference type="Proteomes" id="UP000243063">
    <property type="component" value="Chromosome I"/>
</dbReference>
<dbReference type="InterPro" id="IPR029497">
    <property type="entry name" value="Fimbrial_PilY2"/>
</dbReference>
<keyword evidence="3" id="KW-1185">Reference proteome</keyword>
<keyword evidence="1" id="KW-0732">Signal</keyword>
<gene>
    <name evidence="2" type="ORF">SAMN05216580_0442</name>
</gene>
<dbReference type="RefSeq" id="WP_090211774.1">
    <property type="nucleotide sequence ID" value="NZ_LT629780.1"/>
</dbReference>
<sequence>MRKPLAVLLLAAGSALAGTGVQAVDSFEEVGLIEALDPRQQLVTVDGRTYRLPAQIQLDGLPAISRLQSGRLIGFSGVQQRPYPLIESLYLYPTQAEPQP</sequence>
<feature type="signal peptide" evidence="1">
    <location>
        <begin position="1"/>
        <end position="23"/>
    </location>
</feature>
<feature type="chain" id="PRO_5009272827" evidence="1">
    <location>
        <begin position="24"/>
        <end position="100"/>
    </location>
</feature>
<reference evidence="3" key="1">
    <citation type="submission" date="2016-10" db="EMBL/GenBank/DDBJ databases">
        <authorList>
            <person name="Varghese N."/>
            <person name="Submissions S."/>
        </authorList>
    </citation>
    <scope>NUCLEOTIDE SEQUENCE [LARGE SCALE GENOMIC DNA]</scope>
    <source>
        <strain evidence="3">CCTCC 2012022</strain>
    </source>
</reference>
<evidence type="ECO:0000313" key="2">
    <source>
        <dbReference type="EMBL" id="SDT92045.1"/>
    </source>
</evidence>
<protein>
    <submittedName>
        <fullName evidence="2">Type IV pilus assembly protein PilY2</fullName>
    </submittedName>
</protein>
<evidence type="ECO:0000313" key="3">
    <source>
        <dbReference type="Proteomes" id="UP000243063"/>
    </source>
</evidence>
<dbReference type="Gene3D" id="2.40.50.320">
    <property type="entry name" value="Copper binding periplasmic protein CusF"/>
    <property type="match status" value="1"/>
</dbReference>
<dbReference type="InterPro" id="IPR042230">
    <property type="entry name" value="CusF_sf"/>
</dbReference>
<dbReference type="AlphaFoldDB" id="A0A1H2EAB0"/>
<dbReference type="EMBL" id="LT629780">
    <property type="protein sequence ID" value="SDT92045.1"/>
    <property type="molecule type" value="Genomic_DNA"/>
</dbReference>
<accession>A0A1H2EAB0</accession>
<evidence type="ECO:0000256" key="1">
    <source>
        <dbReference type="SAM" id="SignalP"/>
    </source>
</evidence>
<organism evidence="2 3">
    <name type="scientific">Geopseudomonas guangdongensis</name>
    <dbReference type="NCBI Taxonomy" id="1245526"/>
    <lineage>
        <taxon>Bacteria</taxon>
        <taxon>Pseudomonadati</taxon>
        <taxon>Pseudomonadota</taxon>
        <taxon>Gammaproteobacteria</taxon>
        <taxon>Pseudomonadales</taxon>
        <taxon>Pseudomonadaceae</taxon>
        <taxon>Geopseudomonas</taxon>
    </lineage>
</organism>
<dbReference type="STRING" id="1245526.SAMN05216580_0442"/>
<dbReference type="OrthoDB" id="7025992at2"/>
<name>A0A1H2EAB0_9GAMM</name>
<dbReference type="Pfam" id="PF14481">
    <property type="entry name" value="Fimbrial_PilY2"/>
    <property type="match status" value="1"/>
</dbReference>
<proteinExistence type="predicted"/>